<reference evidence="2" key="1">
    <citation type="submission" date="2024-02" db="EMBL/GenBank/DDBJ databases">
        <authorList>
            <consortium name="ELIXIR-Norway"/>
            <consortium name="Elixir Norway"/>
        </authorList>
    </citation>
    <scope>NUCLEOTIDE SEQUENCE</scope>
</reference>
<keyword evidence="3" id="KW-1185">Reference proteome</keyword>
<evidence type="ECO:0000313" key="2">
    <source>
        <dbReference type="EMBL" id="CAK9200037.1"/>
    </source>
</evidence>
<feature type="transmembrane region" description="Helical" evidence="1">
    <location>
        <begin position="32"/>
        <end position="59"/>
    </location>
</feature>
<evidence type="ECO:0000256" key="1">
    <source>
        <dbReference type="SAM" id="Phobius"/>
    </source>
</evidence>
<evidence type="ECO:0000313" key="3">
    <source>
        <dbReference type="Proteomes" id="UP001497512"/>
    </source>
</evidence>
<keyword evidence="1" id="KW-1133">Transmembrane helix</keyword>
<keyword evidence="1" id="KW-0812">Transmembrane</keyword>
<protein>
    <submittedName>
        <fullName evidence="2">Uncharacterized protein</fullName>
    </submittedName>
</protein>
<accession>A0ABP0TM29</accession>
<gene>
    <name evidence="2" type="ORF">CSSPTR1EN2_LOCUS5236</name>
</gene>
<dbReference type="EMBL" id="OZ019904">
    <property type="protein sequence ID" value="CAK9200037.1"/>
    <property type="molecule type" value="Genomic_DNA"/>
</dbReference>
<proteinExistence type="predicted"/>
<organism evidence="2 3">
    <name type="scientific">Sphagnum troendelagicum</name>
    <dbReference type="NCBI Taxonomy" id="128251"/>
    <lineage>
        <taxon>Eukaryota</taxon>
        <taxon>Viridiplantae</taxon>
        <taxon>Streptophyta</taxon>
        <taxon>Embryophyta</taxon>
        <taxon>Bryophyta</taxon>
        <taxon>Sphagnophytina</taxon>
        <taxon>Sphagnopsida</taxon>
        <taxon>Sphagnales</taxon>
        <taxon>Sphagnaceae</taxon>
        <taxon>Sphagnum</taxon>
    </lineage>
</organism>
<sequence length="74" mass="8271">MFGKEKSGNSFDDCGTPWEIGRNFSRMLRARVFCDFLCVLCLCSSYGFCLAVACASFVWRSFLLETSVTCNNAS</sequence>
<name>A0ABP0TM29_9BRYO</name>
<keyword evidence="1" id="KW-0472">Membrane</keyword>
<dbReference type="Proteomes" id="UP001497512">
    <property type="component" value="Chromosome 12"/>
</dbReference>